<dbReference type="EMBL" id="CP078145">
    <property type="protein sequence ID" value="QXN88244.1"/>
    <property type="molecule type" value="Genomic_DNA"/>
</dbReference>
<reference evidence="1 2" key="1">
    <citation type="submission" date="2021-07" db="EMBL/GenBank/DDBJ databases">
        <title>Whole Genome Sequence of Nocardia Iowensis.</title>
        <authorList>
            <person name="Lamm A."/>
            <person name="Collins-Fairclough A.M."/>
            <person name="Bunk B."/>
            <person name="Sproer C."/>
        </authorList>
    </citation>
    <scope>NUCLEOTIDE SEQUENCE [LARGE SCALE GENOMIC DNA]</scope>
    <source>
        <strain evidence="1 2">NRRL 5646</strain>
    </source>
</reference>
<proteinExistence type="predicted"/>
<organism evidence="1 2">
    <name type="scientific">Nocardia iowensis</name>
    <dbReference type="NCBI Taxonomy" id="204891"/>
    <lineage>
        <taxon>Bacteria</taxon>
        <taxon>Bacillati</taxon>
        <taxon>Actinomycetota</taxon>
        <taxon>Actinomycetes</taxon>
        <taxon>Mycobacteriales</taxon>
        <taxon>Nocardiaceae</taxon>
        <taxon>Nocardia</taxon>
    </lineage>
</organism>
<gene>
    <name evidence="1" type="ORF">KV110_21815</name>
</gene>
<evidence type="ECO:0000313" key="2">
    <source>
        <dbReference type="Proteomes" id="UP000694257"/>
    </source>
</evidence>
<evidence type="ECO:0000313" key="1">
    <source>
        <dbReference type="EMBL" id="QXN88244.1"/>
    </source>
</evidence>
<accession>A0ABX8RF59</accession>
<dbReference type="Proteomes" id="UP000694257">
    <property type="component" value="Chromosome"/>
</dbReference>
<dbReference type="RefSeq" id="WP_218469127.1">
    <property type="nucleotide sequence ID" value="NZ_BAABJN010000008.1"/>
</dbReference>
<protein>
    <submittedName>
        <fullName evidence="1">Uncharacterized protein</fullName>
    </submittedName>
</protein>
<name>A0ABX8RF59_NOCIO</name>
<sequence length="95" mass="10389">MTIYENSRSMTSSGTLEWACRGSGAEPAWRLSWLPNRLTREQARAGMELDEILSGPDSAANPQAQARADALAGELGLSVQQALALLHDRMHDRHS</sequence>
<keyword evidence="2" id="KW-1185">Reference proteome</keyword>